<evidence type="ECO:0000256" key="1">
    <source>
        <dbReference type="SAM" id="SignalP"/>
    </source>
</evidence>
<dbReference type="OMA" id="NEWFASP"/>
<dbReference type="GeneID" id="9672455"/>
<keyword evidence="3" id="KW-1185">Reference proteome</keyword>
<proteinExistence type="predicted"/>
<evidence type="ECO:0000313" key="3">
    <source>
        <dbReference type="Proteomes" id="UP000005206"/>
    </source>
</evidence>
<protein>
    <submittedName>
        <fullName evidence="2">Uncharacterized protein</fullName>
    </submittedName>
</protein>
<dbReference type="InParanoid" id="C7Z8B5"/>
<feature type="chain" id="PRO_5002987942" evidence="1">
    <location>
        <begin position="23"/>
        <end position="188"/>
    </location>
</feature>
<dbReference type="Proteomes" id="UP000005206">
    <property type="component" value="Chromosome 4"/>
</dbReference>
<dbReference type="OrthoDB" id="5230873at2759"/>
<dbReference type="eggNOG" id="ENOG502T1F7">
    <property type="taxonomic scope" value="Eukaryota"/>
</dbReference>
<sequence>MRVTEFLLLSLAAASPVACANAATPDGPFQLYAYGEDVGGLVLFSDGEHVYAGEPSLLDDVQAAPIILESHDGQWSCSPNTTALADDSQPTWSNLTFAIPSTTATSHDVQLVNATSNGTSNFVTDGFSFYGAIAFASIDGGLVSLWQGIPSDVEGVYSLKWNDTEEENSAVIFTLKATKPLSTSLSEE</sequence>
<dbReference type="AlphaFoldDB" id="C7Z8B5"/>
<dbReference type="KEGG" id="nhe:NECHADRAFT_106083"/>
<dbReference type="RefSeq" id="XP_003045681.1">
    <property type="nucleotide sequence ID" value="XM_003045635.1"/>
</dbReference>
<dbReference type="HOGENOM" id="CLU_100635_0_1_1"/>
<organism evidence="2 3">
    <name type="scientific">Fusarium vanettenii (strain ATCC MYA-4622 / CBS 123669 / FGSC 9596 / NRRL 45880 / 77-13-4)</name>
    <name type="common">Fusarium solani subsp. pisi</name>
    <dbReference type="NCBI Taxonomy" id="660122"/>
    <lineage>
        <taxon>Eukaryota</taxon>
        <taxon>Fungi</taxon>
        <taxon>Dikarya</taxon>
        <taxon>Ascomycota</taxon>
        <taxon>Pezizomycotina</taxon>
        <taxon>Sordariomycetes</taxon>
        <taxon>Hypocreomycetidae</taxon>
        <taxon>Hypocreales</taxon>
        <taxon>Nectriaceae</taxon>
        <taxon>Fusarium</taxon>
        <taxon>Fusarium solani species complex</taxon>
        <taxon>Fusarium vanettenii</taxon>
    </lineage>
</organism>
<keyword evidence="1" id="KW-0732">Signal</keyword>
<feature type="signal peptide" evidence="1">
    <location>
        <begin position="1"/>
        <end position="22"/>
    </location>
</feature>
<accession>C7Z8B5</accession>
<dbReference type="VEuPathDB" id="FungiDB:NECHADRAFT_106083"/>
<gene>
    <name evidence="2" type="ORF">NECHADRAFT_106083</name>
</gene>
<name>C7Z8B5_FUSV7</name>
<evidence type="ECO:0000313" key="2">
    <source>
        <dbReference type="EMBL" id="EEU39968.1"/>
    </source>
</evidence>
<dbReference type="EMBL" id="GG698911">
    <property type="protein sequence ID" value="EEU39968.1"/>
    <property type="molecule type" value="Genomic_DNA"/>
</dbReference>
<reference evidence="2 3" key="1">
    <citation type="journal article" date="2009" name="PLoS Genet.">
        <title>The genome of Nectria haematococca: contribution of supernumerary chromosomes to gene expansion.</title>
        <authorList>
            <person name="Coleman J.J."/>
            <person name="Rounsley S.D."/>
            <person name="Rodriguez-Carres M."/>
            <person name="Kuo A."/>
            <person name="Wasmann C.C."/>
            <person name="Grimwood J."/>
            <person name="Schmutz J."/>
            <person name="Taga M."/>
            <person name="White G.J."/>
            <person name="Zhou S."/>
            <person name="Schwartz D.C."/>
            <person name="Freitag M."/>
            <person name="Ma L.J."/>
            <person name="Danchin E.G."/>
            <person name="Henrissat B."/>
            <person name="Coutinho P.M."/>
            <person name="Nelson D.R."/>
            <person name="Straney D."/>
            <person name="Napoli C.A."/>
            <person name="Barker B.M."/>
            <person name="Gribskov M."/>
            <person name="Rep M."/>
            <person name="Kroken S."/>
            <person name="Molnar I."/>
            <person name="Rensing C."/>
            <person name="Kennell J.C."/>
            <person name="Zamora J."/>
            <person name="Farman M.L."/>
            <person name="Selker E.U."/>
            <person name="Salamov A."/>
            <person name="Shapiro H."/>
            <person name="Pangilinan J."/>
            <person name="Lindquist E."/>
            <person name="Lamers C."/>
            <person name="Grigoriev I.V."/>
            <person name="Geiser D.M."/>
            <person name="Covert S.F."/>
            <person name="Temporini E."/>
            <person name="Vanetten H.D."/>
        </authorList>
    </citation>
    <scope>NUCLEOTIDE SEQUENCE [LARGE SCALE GENOMIC DNA]</scope>
    <source>
        <strain evidence="3">ATCC MYA-4622 / CBS 123669 / FGSC 9596 / NRRL 45880 / 77-13-4</strain>
    </source>
</reference>